<evidence type="ECO:0000256" key="1">
    <source>
        <dbReference type="ARBA" id="ARBA00001936"/>
    </source>
</evidence>
<comment type="cofactor">
    <cofactor evidence="1">
        <name>Mn(2+)</name>
        <dbReference type="ChEBI" id="CHEBI:29035"/>
    </cofactor>
</comment>
<gene>
    <name evidence="13" type="ORF">A2W57_00185</name>
</gene>
<evidence type="ECO:0000256" key="8">
    <source>
        <dbReference type="ARBA" id="ARBA00023211"/>
    </source>
</evidence>
<comment type="catalytic activity">
    <reaction evidence="11">
        <text>XTP + H2O = XDP + phosphate + H(+)</text>
        <dbReference type="Rhea" id="RHEA:28406"/>
        <dbReference type="ChEBI" id="CHEBI:15377"/>
        <dbReference type="ChEBI" id="CHEBI:15378"/>
        <dbReference type="ChEBI" id="CHEBI:43474"/>
        <dbReference type="ChEBI" id="CHEBI:59884"/>
        <dbReference type="ChEBI" id="CHEBI:61314"/>
        <dbReference type="EC" id="3.6.1.73"/>
    </reaction>
</comment>
<accession>A0A1F5WF56</accession>
<dbReference type="SUPFAM" id="SSF52972">
    <property type="entry name" value="ITPase-like"/>
    <property type="match status" value="1"/>
</dbReference>
<evidence type="ECO:0000256" key="9">
    <source>
        <dbReference type="ARBA" id="ARBA00038901"/>
    </source>
</evidence>
<dbReference type="InterPro" id="IPR026533">
    <property type="entry name" value="NTPase/PRRC1"/>
</dbReference>
<keyword evidence="6" id="KW-0460">Magnesium</keyword>
<feature type="domain" description="Non-canonical purine NTP phosphatase/PRRC1" evidence="12">
    <location>
        <begin position="7"/>
        <end position="173"/>
    </location>
</feature>
<keyword evidence="8" id="KW-0464">Manganese</keyword>
<keyword evidence="7" id="KW-0546">Nucleotide metabolism</keyword>
<comment type="catalytic activity">
    <reaction evidence="10">
        <text>ITP + H2O = IDP + phosphate + H(+)</text>
        <dbReference type="Rhea" id="RHEA:28330"/>
        <dbReference type="ChEBI" id="CHEBI:15377"/>
        <dbReference type="ChEBI" id="CHEBI:15378"/>
        <dbReference type="ChEBI" id="CHEBI:43474"/>
        <dbReference type="ChEBI" id="CHEBI:58280"/>
        <dbReference type="ChEBI" id="CHEBI:61402"/>
        <dbReference type="EC" id="3.6.1.73"/>
    </reaction>
</comment>
<sequence>MRIVAIGSARDEKRQAVEIAFSRMLPNEFKADEWKFVCVPVDSGVGNQPGSDVQGACGAETRAWGAFNGVPDVEFGIGIEGCISAVFGKHWFSRTWAVVRSIEGSGMGSGPSVWVQPELHEYIRKGNELGEVIEKTSRIPNARYTFGHIGLMTRNVVTRLEEDVMAVQMALAALFHQKG</sequence>
<dbReference type="Gene3D" id="3.90.950.10">
    <property type="match status" value="1"/>
</dbReference>
<dbReference type="EMBL" id="MFHJ01000009">
    <property type="protein sequence ID" value="OGF74328.1"/>
    <property type="molecule type" value="Genomic_DNA"/>
</dbReference>
<keyword evidence="4" id="KW-0547">Nucleotide-binding</keyword>
<dbReference type="STRING" id="1798331.A2W57_00185"/>
<dbReference type="Proteomes" id="UP000178276">
    <property type="component" value="Unassembled WGS sequence"/>
</dbReference>
<comment type="caution">
    <text evidence="13">The sequence shown here is derived from an EMBL/GenBank/DDBJ whole genome shotgun (WGS) entry which is preliminary data.</text>
</comment>
<evidence type="ECO:0000256" key="3">
    <source>
        <dbReference type="ARBA" id="ARBA00022723"/>
    </source>
</evidence>
<dbReference type="PANTHER" id="PTHR34699">
    <property type="match status" value="1"/>
</dbReference>
<evidence type="ECO:0000256" key="2">
    <source>
        <dbReference type="ARBA" id="ARBA00001946"/>
    </source>
</evidence>
<keyword evidence="5" id="KW-0378">Hydrolase</keyword>
<dbReference type="EC" id="3.6.1.73" evidence="9"/>
<evidence type="ECO:0000256" key="11">
    <source>
        <dbReference type="ARBA" id="ARBA00048781"/>
    </source>
</evidence>
<dbReference type="InterPro" id="IPR029001">
    <property type="entry name" value="ITPase-like_fam"/>
</dbReference>
<dbReference type="PANTHER" id="PTHR34699:SF2">
    <property type="entry name" value="NON-CANONICAL PURINE NTP PHOSPHATASE_PRRC1 DOMAIN-CONTAINING PROTEIN"/>
    <property type="match status" value="1"/>
</dbReference>
<protein>
    <recommendedName>
        <fullName evidence="9">inosine/xanthosine triphosphatase</fullName>
        <ecNumber evidence="9">3.6.1.73</ecNumber>
    </recommendedName>
</protein>
<dbReference type="InterPro" id="IPR050299">
    <property type="entry name" value="YjjX_NTPase"/>
</dbReference>
<comment type="cofactor">
    <cofactor evidence="2">
        <name>Mg(2+)</name>
        <dbReference type="ChEBI" id="CHEBI:18420"/>
    </cofactor>
</comment>
<dbReference type="Pfam" id="PF01931">
    <property type="entry name" value="NTPase_I-T"/>
    <property type="match status" value="1"/>
</dbReference>
<dbReference type="GO" id="GO:0006772">
    <property type="term" value="P:thiamine metabolic process"/>
    <property type="evidence" value="ECO:0007669"/>
    <property type="project" value="TreeGrafter"/>
</dbReference>
<dbReference type="GO" id="GO:0009117">
    <property type="term" value="P:nucleotide metabolic process"/>
    <property type="evidence" value="ECO:0007669"/>
    <property type="project" value="UniProtKB-KW"/>
</dbReference>
<dbReference type="GO" id="GO:0046872">
    <property type="term" value="F:metal ion binding"/>
    <property type="evidence" value="ECO:0007669"/>
    <property type="project" value="UniProtKB-KW"/>
</dbReference>
<evidence type="ECO:0000256" key="4">
    <source>
        <dbReference type="ARBA" id="ARBA00022741"/>
    </source>
</evidence>
<evidence type="ECO:0000256" key="6">
    <source>
        <dbReference type="ARBA" id="ARBA00022842"/>
    </source>
</evidence>
<proteinExistence type="predicted"/>
<evidence type="ECO:0000313" key="13">
    <source>
        <dbReference type="EMBL" id="OGF74328.1"/>
    </source>
</evidence>
<dbReference type="GO" id="GO:0103023">
    <property type="term" value="F:ITPase activity"/>
    <property type="evidence" value="ECO:0007669"/>
    <property type="project" value="UniProtKB-EC"/>
</dbReference>
<evidence type="ECO:0000256" key="5">
    <source>
        <dbReference type="ARBA" id="ARBA00022801"/>
    </source>
</evidence>
<evidence type="ECO:0000256" key="7">
    <source>
        <dbReference type="ARBA" id="ARBA00023080"/>
    </source>
</evidence>
<dbReference type="GO" id="GO:0000166">
    <property type="term" value="F:nucleotide binding"/>
    <property type="evidence" value="ECO:0007669"/>
    <property type="project" value="UniProtKB-KW"/>
</dbReference>
<organism evidence="13 14">
    <name type="scientific">Candidatus Giovannonibacteria bacterium RIFCSPHIGHO2_02_43_16</name>
    <dbReference type="NCBI Taxonomy" id="1798331"/>
    <lineage>
        <taxon>Bacteria</taxon>
        <taxon>Candidatus Giovannoniibacteriota</taxon>
    </lineage>
</organism>
<name>A0A1F5WF56_9BACT</name>
<dbReference type="AlphaFoldDB" id="A0A1F5WF56"/>
<evidence type="ECO:0000313" key="14">
    <source>
        <dbReference type="Proteomes" id="UP000178276"/>
    </source>
</evidence>
<evidence type="ECO:0000256" key="10">
    <source>
        <dbReference type="ARBA" id="ARBA00048174"/>
    </source>
</evidence>
<evidence type="ECO:0000259" key="12">
    <source>
        <dbReference type="Pfam" id="PF01931"/>
    </source>
</evidence>
<reference evidence="13 14" key="1">
    <citation type="journal article" date="2016" name="Nat. Commun.">
        <title>Thousands of microbial genomes shed light on interconnected biogeochemical processes in an aquifer system.</title>
        <authorList>
            <person name="Anantharaman K."/>
            <person name="Brown C.T."/>
            <person name="Hug L.A."/>
            <person name="Sharon I."/>
            <person name="Castelle C.J."/>
            <person name="Probst A.J."/>
            <person name="Thomas B.C."/>
            <person name="Singh A."/>
            <person name="Wilkins M.J."/>
            <person name="Karaoz U."/>
            <person name="Brodie E.L."/>
            <person name="Williams K.H."/>
            <person name="Hubbard S.S."/>
            <person name="Banfield J.F."/>
        </authorList>
    </citation>
    <scope>NUCLEOTIDE SEQUENCE [LARGE SCALE GENOMIC DNA]</scope>
</reference>
<keyword evidence="3" id="KW-0479">Metal-binding</keyword>